<dbReference type="Pfam" id="PF16197">
    <property type="entry name" value="KAsynt_C_assoc"/>
    <property type="match status" value="1"/>
</dbReference>
<dbReference type="PANTHER" id="PTHR43775">
    <property type="entry name" value="FATTY ACID SYNTHASE"/>
    <property type="match status" value="1"/>
</dbReference>
<dbReference type="STRING" id="2512241.A0A553I5V6"/>
<dbReference type="Pfam" id="PF00550">
    <property type="entry name" value="PP-binding"/>
    <property type="match status" value="1"/>
</dbReference>
<dbReference type="Proteomes" id="UP000319160">
    <property type="component" value="Unassembled WGS sequence"/>
</dbReference>
<evidence type="ECO:0000256" key="7">
    <source>
        <dbReference type="PROSITE-ProRule" id="PRU01363"/>
    </source>
</evidence>
<protein>
    <recommendedName>
        <fullName evidence="6">6-methylsalicylic acid synthase</fullName>
        <ecNumber evidence="6">2.3.1.165</ecNumber>
    </recommendedName>
</protein>
<dbReference type="GO" id="GO:0050641">
    <property type="term" value="F:6-methylsalicylic acid synthase activity"/>
    <property type="evidence" value="ECO:0007669"/>
    <property type="project" value="UniProtKB-EC"/>
</dbReference>
<dbReference type="InterPro" id="IPR032821">
    <property type="entry name" value="PKS_assoc"/>
</dbReference>
<dbReference type="InterPro" id="IPR049900">
    <property type="entry name" value="PKS_mFAS_DH"/>
</dbReference>
<dbReference type="Gene3D" id="3.40.47.10">
    <property type="match status" value="1"/>
</dbReference>
<dbReference type="SMART" id="SM00825">
    <property type="entry name" value="PKS_KS"/>
    <property type="match status" value="1"/>
</dbReference>
<dbReference type="SUPFAM" id="SSF55048">
    <property type="entry name" value="Probable ACP-binding domain of malonyl-CoA ACP transacylase"/>
    <property type="match status" value="1"/>
</dbReference>
<dbReference type="GO" id="GO:0004312">
    <property type="term" value="F:fatty acid synthase activity"/>
    <property type="evidence" value="ECO:0007669"/>
    <property type="project" value="TreeGrafter"/>
</dbReference>
<dbReference type="PANTHER" id="PTHR43775:SF22">
    <property type="entry name" value="SYNTHASE, PUTATIVE (JCVI)-RELATED"/>
    <property type="match status" value="1"/>
</dbReference>
<evidence type="ECO:0000259" key="9">
    <source>
        <dbReference type="PROSITE" id="PS50075"/>
    </source>
</evidence>
<reference evidence="13" key="1">
    <citation type="submission" date="2019-06" db="EMBL/GenBank/DDBJ databases">
        <title>Draft genome sequence of the griseofulvin-producing fungus Xylaria cubensis strain G536.</title>
        <authorList>
            <person name="Mead M.E."/>
            <person name="Raja H.A."/>
            <person name="Steenwyk J.L."/>
            <person name="Knowles S.L."/>
            <person name="Oberlies N.H."/>
            <person name="Rokas A."/>
        </authorList>
    </citation>
    <scope>NUCLEOTIDE SEQUENCE [LARGE SCALE GENOMIC DNA]</scope>
    <source>
        <strain evidence="13">G536</strain>
    </source>
</reference>
<dbReference type="GO" id="GO:0016491">
    <property type="term" value="F:oxidoreductase activity"/>
    <property type="evidence" value="ECO:0007669"/>
    <property type="project" value="UniProtKB-KW"/>
</dbReference>
<dbReference type="EC" id="2.3.1.165" evidence="6"/>
<dbReference type="PROSITE" id="PS00606">
    <property type="entry name" value="KS3_1"/>
    <property type="match status" value="1"/>
</dbReference>
<dbReference type="InterPro" id="IPR020806">
    <property type="entry name" value="PKS_PP-bd"/>
</dbReference>
<dbReference type="GO" id="GO:0044550">
    <property type="term" value="P:secondary metabolite biosynthetic process"/>
    <property type="evidence" value="ECO:0007669"/>
    <property type="project" value="TreeGrafter"/>
</dbReference>
<dbReference type="PROSITE" id="PS52004">
    <property type="entry name" value="KS3_2"/>
    <property type="match status" value="1"/>
</dbReference>
<dbReference type="InterPro" id="IPR016035">
    <property type="entry name" value="Acyl_Trfase/lysoPLipase"/>
</dbReference>
<feature type="domain" description="Carrier" evidence="9">
    <location>
        <begin position="1826"/>
        <end position="1901"/>
    </location>
</feature>
<dbReference type="InterPro" id="IPR042104">
    <property type="entry name" value="PKS_dehydratase_sf"/>
</dbReference>
<feature type="region of interest" description="C-terminal hotdog fold" evidence="7">
    <location>
        <begin position="1181"/>
        <end position="1323"/>
    </location>
</feature>
<dbReference type="InterPro" id="IPR014030">
    <property type="entry name" value="Ketoacyl_synth_N"/>
</dbReference>
<dbReference type="CDD" id="cd05274">
    <property type="entry name" value="KR_FAS_SDR_x"/>
    <property type="match status" value="1"/>
</dbReference>
<evidence type="ECO:0000256" key="2">
    <source>
        <dbReference type="ARBA" id="ARBA00022553"/>
    </source>
</evidence>
<dbReference type="GO" id="GO:0031177">
    <property type="term" value="F:phosphopantetheine binding"/>
    <property type="evidence" value="ECO:0007669"/>
    <property type="project" value="InterPro"/>
</dbReference>
<dbReference type="InterPro" id="IPR036291">
    <property type="entry name" value="NAD(P)-bd_dom_sf"/>
</dbReference>
<evidence type="ECO:0000313" key="13">
    <source>
        <dbReference type="Proteomes" id="UP000319160"/>
    </source>
</evidence>
<evidence type="ECO:0000256" key="1">
    <source>
        <dbReference type="ARBA" id="ARBA00022450"/>
    </source>
</evidence>
<dbReference type="SUPFAM" id="SSF53901">
    <property type="entry name" value="Thiolase-like"/>
    <property type="match status" value="1"/>
</dbReference>
<dbReference type="SMART" id="SM01294">
    <property type="entry name" value="PKS_PP_betabranch"/>
    <property type="match status" value="1"/>
</dbReference>
<dbReference type="InterPro" id="IPR013968">
    <property type="entry name" value="PKS_KR"/>
</dbReference>
<evidence type="ECO:0000313" key="12">
    <source>
        <dbReference type="EMBL" id="TRX95554.1"/>
    </source>
</evidence>
<keyword evidence="4" id="KW-0560">Oxidoreductase</keyword>
<dbReference type="Gene3D" id="3.40.50.720">
    <property type="entry name" value="NAD(P)-binding Rossmann-like Domain"/>
    <property type="match status" value="1"/>
</dbReference>
<dbReference type="SUPFAM" id="SSF52151">
    <property type="entry name" value="FabD/lysophospholipase-like"/>
    <property type="match status" value="1"/>
</dbReference>
<evidence type="ECO:0000259" key="11">
    <source>
        <dbReference type="PROSITE" id="PS52019"/>
    </source>
</evidence>
<evidence type="ECO:0000256" key="5">
    <source>
        <dbReference type="ARBA" id="ARBA00023268"/>
    </source>
</evidence>
<accession>A0A553I5V6</accession>
<dbReference type="OrthoDB" id="5334845at2759"/>
<dbReference type="Pfam" id="PF00109">
    <property type="entry name" value="ketoacyl-synt"/>
    <property type="match status" value="1"/>
</dbReference>
<feature type="domain" description="PKS/mFAS DH" evidence="11">
    <location>
        <begin position="1047"/>
        <end position="1323"/>
    </location>
</feature>
<comment type="caution">
    <text evidence="12">The sequence shown here is derived from an EMBL/GenBank/DDBJ whole genome shotgun (WGS) entry which is preliminary data.</text>
</comment>
<dbReference type="Pfam" id="PF08659">
    <property type="entry name" value="KR"/>
    <property type="match status" value="1"/>
</dbReference>
<dbReference type="InterPro" id="IPR016036">
    <property type="entry name" value="Malonyl_transacylase_ACP-bd"/>
</dbReference>
<dbReference type="InterPro" id="IPR020841">
    <property type="entry name" value="PKS_Beta-ketoAc_synthase_dom"/>
</dbReference>
<evidence type="ECO:0000256" key="4">
    <source>
        <dbReference type="ARBA" id="ARBA00023002"/>
    </source>
</evidence>
<dbReference type="EMBL" id="VFLP01000015">
    <property type="protein sequence ID" value="TRX95554.1"/>
    <property type="molecule type" value="Genomic_DNA"/>
</dbReference>
<dbReference type="InterPro" id="IPR018201">
    <property type="entry name" value="Ketoacyl_synth_AS"/>
</dbReference>
<dbReference type="InterPro" id="IPR006162">
    <property type="entry name" value="Ppantetheine_attach_site"/>
</dbReference>
<keyword evidence="3" id="KW-0808">Transferase</keyword>
<dbReference type="InterPro" id="IPR001227">
    <property type="entry name" value="Ac_transferase_dom_sf"/>
</dbReference>
<sequence length="1903" mass="207461">MRLSASGGQGNDDDDDDHMDGHHDIKVFATWLRNHVTSVDYYSSDSGSRYVELLDEILYLVKRLSPNHGMLWSIKLRGVSSFTRLGGLKDMIRSATFEITIKTLEYASVRYSSRSANSANGFTDTHLNTKRRHHAVEIEAQHSSTDVAIIGMSCRTAGGVDSPEKLWQLLLSKKDVSGEVPRHRWEPWIRRDSRNKKQIEQTISKGYFIENLENFDASFFGISPKEAEQMDPHQRLGLELAWEALENAGIDPKSLSGSDTAVYMGCDSDDYSRLLLEDIPNIEAWMGIGTAAHGIPNRISYHLDLMGPSAAVDAACASSLVAVHLGYQAIVNGESEVAIVGGVNVLLAPALTRMLGKAGALSPEGICRSFDNAANGYARGEGGAVVILKRLSSAIADGDKILSVLKGSAVAQDGKTNGIMAPNSKSQELVGRWALKRAGINPLSVAYVEAHATSTPLGDPTEVSAIAAVYGEGAGRAVNSPVYIGSIKPNVGHLEAAAGAIGLVKAVLAVSKSQLAPQARLNQLNSRIDWDKSALHVVRNAMPWPKSDGPKRAAVCCYGYGGTVSHAVIQEAPISVNGISAEKQIGPVILMLSSPQKKRMIEQAKLLAQWLDSPEGTSHSLTDIANTLAQHRSHHDYRAAFVVETREEAISALNDFAADHQGDNQDIVQRRVLSSSANAPICMIFSGHGAQYKNMGVELLQNPVFIRTVSEIDEILHKDAGFSALEALRTGDFKTVDRIQILTYIIQIGLYDVLSSQGLTPQAVIGHSVGEIAASVVAGCLTREEGLRIVARRGRLYAQLRSKISGAMSLVNLPYSVVAEELRGRKDLVAAIDSSPSTCVVSGEAKSVAKYVEALKARGIRTFRVNTDVPFHSPMLEPYMEALEEYLDGDISPRQSTLPLYSTSNADPRTTVPRDIEYWQKNTVHPVLLKSAVNAAAQDGYRIFIEVSSHPIVLNSVDDTLLDRELSDEDFATIPTMKRDSPALKSIRKAVANAYTAGAHINFEAQFGHKRNWCREVPGTPWLHKPYYRQVEVSCSGQAEVHDVEKHTILGRRTTVAGSDTIIFSTKLDDKTKPYPGLHPLDGTEIIPAAVYINTFHHATGASVLTDIQLRAPVSMGSDTRNVQIIVEGKNIRVASSAELTEDDYEQTWVFHSSAQWAKEKNSDESSREKIDIRAIQKRIGTVLPNNFATDYLVKIGVEGIAFPWQVVEHYGNSKEMMVKVDMDPSVQVLPWDEHSWAPLLDAATSVGSAIFFNDIKLKIVSGIDRVDMYSSKAPPKIGYLFIEDTSDAKTPAADVTVLDEQGFQLAKFTSMRFSEVEGARGVSGGVDSLVHRMAWVPPKFSETGRELGDVVLVSSDLQKFAKQVSPHAKTLFQASSTAQVEDEAEKTVPILTKNGSTLIFIPRNVETLDEVPSAAEEIIWKAATLVKFMVNNSLACKFYIVSSGVQDGRTATGLAHAPLYGLARIIGSEHPDIWGGLIDNDADATFPLTAIKYVQGQDVLRMIDGLPRRPIMRPFSREYRHKPDSTKTIMPNPEGTYLITGGLGDLGLATCGFLIKKGARRIVLVSRRGLPPRSQWPKLIAEDTRLKGIIDQILQFERLGATIYPLAIDVSSPTATEELLATLDKLSLPPVLGVIHGAGVLGGSLLMDTTRETYAQVFSPKIDGALTLHKAFPPGSLDFFVLYSSIGQLVGTEGQAAYASSNAFLDGLATYRRMRGDNVVAFQFTAWLGLGLVRDLTFLNDELQSKGITGITPDEAFRAWEHVNKFDVEGAVVTRVCPIEEGDPAPLPILEDVVVRKPAMRGTPDASSLSSDSSLAPVEKGDRQQWLTTKIRECVAAVLMMPDIDEIDVKKPLSDFGVDSVMTVALRQKLQMAFKVKVPATLTWNHPTVNHLVAWFSSAIMD</sequence>
<dbReference type="Gene3D" id="3.10.129.110">
    <property type="entry name" value="Polyketide synthase dehydratase"/>
    <property type="match status" value="1"/>
</dbReference>
<dbReference type="SMART" id="SM00822">
    <property type="entry name" value="PKS_KR"/>
    <property type="match status" value="1"/>
</dbReference>
<feature type="compositionally biased region" description="Low complexity" evidence="8">
    <location>
        <begin position="1805"/>
        <end position="1818"/>
    </location>
</feature>
<dbReference type="SMART" id="SM00823">
    <property type="entry name" value="PKS_PP"/>
    <property type="match status" value="1"/>
</dbReference>
<dbReference type="SUPFAM" id="SSF47336">
    <property type="entry name" value="ACP-like"/>
    <property type="match status" value="1"/>
</dbReference>
<dbReference type="CDD" id="cd00833">
    <property type="entry name" value="PKS"/>
    <property type="match status" value="1"/>
</dbReference>
<organism evidence="12 13">
    <name type="scientific">Xylaria flabelliformis</name>
    <dbReference type="NCBI Taxonomy" id="2512241"/>
    <lineage>
        <taxon>Eukaryota</taxon>
        <taxon>Fungi</taxon>
        <taxon>Dikarya</taxon>
        <taxon>Ascomycota</taxon>
        <taxon>Pezizomycotina</taxon>
        <taxon>Sordariomycetes</taxon>
        <taxon>Xylariomycetidae</taxon>
        <taxon>Xylariales</taxon>
        <taxon>Xylariaceae</taxon>
        <taxon>Xylaria</taxon>
    </lineage>
</organism>
<keyword evidence="5" id="KW-0511">Multifunctional enzyme</keyword>
<dbReference type="Gene3D" id="1.10.1200.10">
    <property type="entry name" value="ACP-like"/>
    <property type="match status" value="1"/>
</dbReference>
<proteinExistence type="predicted"/>
<dbReference type="SMART" id="SM00827">
    <property type="entry name" value="PKS_AT"/>
    <property type="match status" value="1"/>
</dbReference>
<dbReference type="Pfam" id="PF21089">
    <property type="entry name" value="PKS_DH_N"/>
    <property type="match status" value="1"/>
</dbReference>
<gene>
    <name evidence="12" type="ORF">FHL15_003512</name>
</gene>
<dbReference type="SUPFAM" id="SSF51735">
    <property type="entry name" value="NAD(P)-binding Rossmann-fold domains"/>
    <property type="match status" value="2"/>
</dbReference>
<evidence type="ECO:0000256" key="8">
    <source>
        <dbReference type="SAM" id="MobiDB-lite"/>
    </source>
</evidence>
<keyword evidence="13" id="KW-1185">Reference proteome</keyword>
<name>A0A553I5V6_9PEZI</name>
<feature type="active site" description="Proton acceptor; for dehydratase activity" evidence="7">
    <location>
        <position position="1079"/>
    </location>
</feature>
<dbReference type="Pfam" id="PF00698">
    <property type="entry name" value="Acyl_transf_1"/>
    <property type="match status" value="1"/>
</dbReference>
<feature type="region of interest" description="N-terminal hotdog fold" evidence="7">
    <location>
        <begin position="1047"/>
        <end position="1164"/>
    </location>
</feature>
<dbReference type="Gene3D" id="3.30.70.250">
    <property type="entry name" value="Malonyl-CoA ACP transacylase, ACP-binding"/>
    <property type="match status" value="1"/>
</dbReference>
<evidence type="ECO:0000256" key="3">
    <source>
        <dbReference type="ARBA" id="ARBA00022679"/>
    </source>
</evidence>
<dbReference type="Gene3D" id="3.40.366.10">
    <property type="entry name" value="Malonyl-Coenzyme A Acyl Carrier Protein, domain 2"/>
    <property type="match status" value="1"/>
</dbReference>
<dbReference type="PROSITE" id="PS00012">
    <property type="entry name" value="PHOSPHOPANTETHEINE"/>
    <property type="match status" value="1"/>
</dbReference>
<feature type="region of interest" description="Disordered" evidence="8">
    <location>
        <begin position="1802"/>
        <end position="1822"/>
    </location>
</feature>
<dbReference type="InterPro" id="IPR009081">
    <property type="entry name" value="PP-bd_ACP"/>
</dbReference>
<dbReference type="InterPro" id="IPR014043">
    <property type="entry name" value="Acyl_transferase_dom"/>
</dbReference>
<feature type="domain" description="Ketosynthase family 3 (KS3)" evidence="10">
    <location>
        <begin position="144"/>
        <end position="571"/>
    </location>
</feature>
<evidence type="ECO:0000256" key="6">
    <source>
        <dbReference type="ARBA" id="ARBA00038879"/>
    </source>
</evidence>
<keyword evidence="1" id="KW-0596">Phosphopantetheine</keyword>
<evidence type="ECO:0000259" key="10">
    <source>
        <dbReference type="PROSITE" id="PS52004"/>
    </source>
</evidence>
<dbReference type="PROSITE" id="PS52019">
    <property type="entry name" value="PKS_MFAS_DH"/>
    <property type="match status" value="1"/>
</dbReference>
<dbReference type="Pfam" id="PF02801">
    <property type="entry name" value="Ketoacyl-synt_C"/>
    <property type="match status" value="1"/>
</dbReference>
<dbReference type="InterPro" id="IPR036736">
    <property type="entry name" value="ACP-like_sf"/>
</dbReference>
<dbReference type="InterPro" id="IPR050091">
    <property type="entry name" value="PKS_NRPS_Biosynth_Enz"/>
</dbReference>
<dbReference type="GO" id="GO:0006633">
    <property type="term" value="P:fatty acid biosynthetic process"/>
    <property type="evidence" value="ECO:0007669"/>
    <property type="project" value="InterPro"/>
</dbReference>
<dbReference type="InterPro" id="IPR014031">
    <property type="entry name" value="Ketoacyl_synth_C"/>
</dbReference>
<dbReference type="PROSITE" id="PS50075">
    <property type="entry name" value="CARRIER"/>
    <property type="match status" value="1"/>
</dbReference>
<dbReference type="InterPro" id="IPR057326">
    <property type="entry name" value="KR_dom"/>
</dbReference>
<dbReference type="GO" id="GO:0004315">
    <property type="term" value="F:3-oxoacyl-[acyl-carrier-protein] synthase activity"/>
    <property type="evidence" value="ECO:0007669"/>
    <property type="project" value="InterPro"/>
</dbReference>
<keyword evidence="2" id="KW-0597">Phosphoprotein</keyword>
<dbReference type="InterPro" id="IPR016039">
    <property type="entry name" value="Thiolase-like"/>
</dbReference>
<feature type="active site" description="Proton donor; for dehydratase activity" evidence="7">
    <location>
        <position position="1242"/>
    </location>
</feature>
<dbReference type="InterPro" id="IPR049552">
    <property type="entry name" value="PKS_DH_N"/>
</dbReference>